<dbReference type="EMBL" id="JBHRTO010000001">
    <property type="protein sequence ID" value="MFC3181032.1"/>
    <property type="molecule type" value="Genomic_DNA"/>
</dbReference>
<accession>A0ABV7J0T4</accession>
<keyword evidence="1" id="KW-0812">Transmembrane</keyword>
<dbReference type="RefSeq" id="WP_380072646.1">
    <property type="nucleotide sequence ID" value="NZ_JBHRTO010000001.1"/>
</dbReference>
<comment type="caution">
    <text evidence="2">The sequence shown here is derived from an EMBL/GenBank/DDBJ whole genome shotgun (WGS) entry which is preliminary data.</text>
</comment>
<evidence type="ECO:0000256" key="1">
    <source>
        <dbReference type="SAM" id="Phobius"/>
    </source>
</evidence>
<keyword evidence="1" id="KW-1133">Transmembrane helix</keyword>
<feature type="transmembrane region" description="Helical" evidence="1">
    <location>
        <begin position="107"/>
        <end position="125"/>
    </location>
</feature>
<keyword evidence="1" id="KW-0472">Membrane</keyword>
<keyword evidence="3" id="KW-1185">Reference proteome</keyword>
<proteinExistence type="predicted"/>
<organism evidence="2 3">
    <name type="scientific">Cypionkella sinensis</name>
    <dbReference type="NCBI Taxonomy" id="1756043"/>
    <lineage>
        <taxon>Bacteria</taxon>
        <taxon>Pseudomonadati</taxon>
        <taxon>Pseudomonadota</taxon>
        <taxon>Alphaproteobacteria</taxon>
        <taxon>Rhodobacterales</taxon>
        <taxon>Paracoccaceae</taxon>
        <taxon>Cypionkella</taxon>
    </lineage>
</organism>
<sequence>MTALRKYLRLESPGLWRETPSAQLREVVVGLREATLVLSDPKTEMALAQWSLPALTRLNPGKLPALYSPGEDDPETLEVDDRDMMAALDTVRTALERRRPKPGRLRGVLLGGFGAVIGSLAVFWLPGKLIDYTAAMLPPATRSELGKLALQDLTRVTGSPCTGKDGTAASVALGLRINPTHPPHVLVVRDALQAPLALPGDLLILPEKLVQASTPDVIAGYIITATGQAAVADPMQPLLEKAGLVATVRLLASGEIAADALDGYGQTLLTPPAITLSDEAKLAAFTAAKITSQPYAYALDKTGETTLSLIEADPFPAGSQPEVLSEPHWQALQNICQG</sequence>
<evidence type="ECO:0000313" key="3">
    <source>
        <dbReference type="Proteomes" id="UP001595547"/>
    </source>
</evidence>
<gene>
    <name evidence="2" type="ORF">ACFOGH_08535</name>
</gene>
<protein>
    <submittedName>
        <fullName evidence="2">Uncharacterized protein</fullName>
    </submittedName>
</protein>
<reference evidence="3" key="1">
    <citation type="journal article" date="2019" name="Int. J. Syst. Evol. Microbiol.">
        <title>The Global Catalogue of Microorganisms (GCM) 10K type strain sequencing project: providing services to taxonomists for standard genome sequencing and annotation.</title>
        <authorList>
            <consortium name="The Broad Institute Genomics Platform"/>
            <consortium name="The Broad Institute Genome Sequencing Center for Infectious Disease"/>
            <person name="Wu L."/>
            <person name="Ma J."/>
        </authorList>
    </citation>
    <scope>NUCLEOTIDE SEQUENCE [LARGE SCALE GENOMIC DNA]</scope>
    <source>
        <strain evidence="3">KCTC 52039</strain>
    </source>
</reference>
<name>A0ABV7J0T4_9RHOB</name>
<dbReference type="Proteomes" id="UP001595547">
    <property type="component" value="Unassembled WGS sequence"/>
</dbReference>
<evidence type="ECO:0000313" key="2">
    <source>
        <dbReference type="EMBL" id="MFC3181032.1"/>
    </source>
</evidence>